<protein>
    <submittedName>
        <fullName evidence="1">Uncharacterized protein</fullName>
    </submittedName>
</protein>
<dbReference type="HOGENOM" id="CLU_3286651_0_0_10"/>
<evidence type="ECO:0000313" key="1">
    <source>
        <dbReference type="EMBL" id="AEK24192.1"/>
    </source>
</evidence>
<sequence length="40" mass="4644">MKNKLKAILIIGYQMAFILKNIKNNYQNKAYNTTSIIIIV</sequence>
<gene>
    <name evidence="1" type="ordered locus">Ccan_20760</name>
</gene>
<dbReference type="EMBL" id="CP002113">
    <property type="protein sequence ID" value="AEK24192.1"/>
    <property type="molecule type" value="Genomic_DNA"/>
</dbReference>
<dbReference type="KEGG" id="ccm:Ccan_20760"/>
<keyword evidence="2" id="KW-1185">Reference proteome</keyword>
<name>F9YU74_CAPCC</name>
<dbReference type="AlphaFoldDB" id="F9YU74"/>
<accession>F9YU74</accession>
<organism evidence="1 2">
    <name type="scientific">Capnocytophaga canimorsus (strain 5)</name>
    <dbReference type="NCBI Taxonomy" id="860228"/>
    <lineage>
        <taxon>Bacteria</taxon>
        <taxon>Pseudomonadati</taxon>
        <taxon>Bacteroidota</taxon>
        <taxon>Flavobacteriia</taxon>
        <taxon>Flavobacteriales</taxon>
        <taxon>Flavobacteriaceae</taxon>
        <taxon>Capnocytophaga</taxon>
    </lineage>
</organism>
<dbReference type="Proteomes" id="UP000008895">
    <property type="component" value="Chromosome"/>
</dbReference>
<evidence type="ECO:0000313" key="2">
    <source>
        <dbReference type="Proteomes" id="UP000008895"/>
    </source>
</evidence>
<reference evidence="1 2" key="1">
    <citation type="journal article" date="2011" name="J. Bacteriol.">
        <title>Complete genome sequence of the dog commensal and human pathogen Capnocytophaga canimorsus strain 5.</title>
        <authorList>
            <person name="Manfredi P."/>
            <person name="Pagni M."/>
            <person name="Cornelis G.R."/>
        </authorList>
    </citation>
    <scope>NUCLEOTIDE SEQUENCE [LARGE SCALE GENOMIC DNA]</scope>
    <source>
        <strain evidence="2">5</strain>
    </source>
</reference>
<proteinExistence type="predicted"/>